<name>A0ABV2L9P3_9HYPH</name>
<keyword evidence="2" id="KW-0238">DNA-binding</keyword>
<accession>A0ABV2L9P3</accession>
<evidence type="ECO:0000256" key="3">
    <source>
        <dbReference type="ARBA" id="ARBA00023163"/>
    </source>
</evidence>
<evidence type="ECO:0000256" key="2">
    <source>
        <dbReference type="ARBA" id="ARBA00023125"/>
    </source>
</evidence>
<dbReference type="InterPro" id="IPR012318">
    <property type="entry name" value="HTH_CRP"/>
</dbReference>
<dbReference type="InterPro" id="IPR018490">
    <property type="entry name" value="cNMP-bd_dom_sf"/>
</dbReference>
<dbReference type="Gene3D" id="2.60.120.10">
    <property type="entry name" value="Jelly Rolls"/>
    <property type="match status" value="1"/>
</dbReference>
<sequence>MSFAAGADLGLLIRKLETIITVSDAERQALERLPITRRQMPARQDIVRYGDHPSQCCLLLDGWAFRYKLLDEGKRQILSMHIPGDIPDLQSLHLPVMDHNLSSLTPCTVAFIPHDALLDLTRNFPGLTAALWRDTLVDAAIFREWMTNIGRRSTLGRITHLFCELYLKLHAMGLAENHACEMPLTQSDIADAIGVSNVHVNRVLQELRGQGLLTLQGQRLVIHDWVQLTKRAEFDPAYLHLKSAAVS</sequence>
<evidence type="ECO:0000256" key="1">
    <source>
        <dbReference type="ARBA" id="ARBA00023015"/>
    </source>
</evidence>
<dbReference type="InterPro" id="IPR036390">
    <property type="entry name" value="WH_DNA-bd_sf"/>
</dbReference>
<reference evidence="5 6" key="1">
    <citation type="submission" date="2024-06" db="EMBL/GenBank/DDBJ databases">
        <title>Genomic Encyclopedia of Type Strains, Phase IV (KMG-IV): sequencing the most valuable type-strain genomes for metagenomic binning, comparative biology and taxonomic classification.</title>
        <authorList>
            <person name="Goeker M."/>
        </authorList>
    </citation>
    <scope>NUCLEOTIDE SEQUENCE [LARGE SCALE GENOMIC DNA]</scope>
    <source>
        <strain evidence="5 6">DSM 21331</strain>
    </source>
</reference>
<dbReference type="InterPro" id="IPR014710">
    <property type="entry name" value="RmlC-like_jellyroll"/>
</dbReference>
<dbReference type="SUPFAM" id="SSF46785">
    <property type="entry name" value="Winged helix' DNA-binding domain"/>
    <property type="match status" value="1"/>
</dbReference>
<organism evidence="5 6">
    <name type="scientific">Methylobacterium goesingense</name>
    <dbReference type="NCBI Taxonomy" id="243690"/>
    <lineage>
        <taxon>Bacteria</taxon>
        <taxon>Pseudomonadati</taxon>
        <taxon>Pseudomonadota</taxon>
        <taxon>Alphaproteobacteria</taxon>
        <taxon>Hyphomicrobiales</taxon>
        <taxon>Methylobacteriaceae</taxon>
        <taxon>Methylobacterium</taxon>
    </lineage>
</organism>
<dbReference type="Gene3D" id="1.10.10.10">
    <property type="entry name" value="Winged helix-like DNA-binding domain superfamily/Winged helix DNA-binding domain"/>
    <property type="match status" value="1"/>
</dbReference>
<dbReference type="InterPro" id="IPR000595">
    <property type="entry name" value="cNMP-bd_dom"/>
</dbReference>
<keyword evidence="1" id="KW-0805">Transcription regulation</keyword>
<dbReference type="InterPro" id="IPR036388">
    <property type="entry name" value="WH-like_DNA-bd_sf"/>
</dbReference>
<dbReference type="PROSITE" id="PS51063">
    <property type="entry name" value="HTH_CRP_2"/>
    <property type="match status" value="1"/>
</dbReference>
<dbReference type="RefSeq" id="WP_238277698.1">
    <property type="nucleotide sequence ID" value="NZ_BPQL01000024.1"/>
</dbReference>
<proteinExistence type="predicted"/>
<keyword evidence="3" id="KW-0804">Transcription</keyword>
<evidence type="ECO:0000313" key="6">
    <source>
        <dbReference type="Proteomes" id="UP001549145"/>
    </source>
</evidence>
<evidence type="ECO:0000313" key="5">
    <source>
        <dbReference type="EMBL" id="MET3693545.1"/>
    </source>
</evidence>
<dbReference type="EMBL" id="JBEPMM010000008">
    <property type="protein sequence ID" value="MET3693545.1"/>
    <property type="molecule type" value="Genomic_DNA"/>
</dbReference>
<dbReference type="Pfam" id="PF00027">
    <property type="entry name" value="cNMP_binding"/>
    <property type="match status" value="1"/>
</dbReference>
<dbReference type="SMART" id="SM00419">
    <property type="entry name" value="HTH_CRP"/>
    <property type="match status" value="1"/>
</dbReference>
<dbReference type="CDD" id="cd00038">
    <property type="entry name" value="CAP_ED"/>
    <property type="match status" value="1"/>
</dbReference>
<dbReference type="SUPFAM" id="SSF51206">
    <property type="entry name" value="cAMP-binding domain-like"/>
    <property type="match status" value="1"/>
</dbReference>
<protein>
    <submittedName>
        <fullName evidence="5">CRP-like cAMP-binding protein</fullName>
    </submittedName>
</protein>
<dbReference type="Pfam" id="PF13545">
    <property type="entry name" value="HTH_Crp_2"/>
    <property type="match status" value="1"/>
</dbReference>
<evidence type="ECO:0000259" key="4">
    <source>
        <dbReference type="PROSITE" id="PS51063"/>
    </source>
</evidence>
<gene>
    <name evidence="5" type="ORF">ABID43_003095</name>
</gene>
<comment type="caution">
    <text evidence="5">The sequence shown here is derived from an EMBL/GenBank/DDBJ whole genome shotgun (WGS) entry which is preliminary data.</text>
</comment>
<feature type="domain" description="HTH crp-type" evidence="4">
    <location>
        <begin position="152"/>
        <end position="226"/>
    </location>
</feature>
<dbReference type="Proteomes" id="UP001549145">
    <property type="component" value="Unassembled WGS sequence"/>
</dbReference>
<keyword evidence="6" id="KW-1185">Reference proteome</keyword>